<comment type="caution">
    <text evidence="1">The sequence shown here is derived from an EMBL/GenBank/DDBJ whole genome shotgun (WGS) entry which is preliminary data.</text>
</comment>
<accession>A0A2P6QJJ6</accession>
<dbReference type="AlphaFoldDB" id="A0A2P6QJJ6"/>
<reference evidence="1 2" key="1">
    <citation type="journal article" date="2018" name="Nat. Genet.">
        <title>The Rosa genome provides new insights in the design of modern roses.</title>
        <authorList>
            <person name="Bendahmane M."/>
        </authorList>
    </citation>
    <scope>NUCLEOTIDE SEQUENCE [LARGE SCALE GENOMIC DNA]</scope>
    <source>
        <strain evidence="2">cv. Old Blush</strain>
    </source>
</reference>
<dbReference type="Proteomes" id="UP000238479">
    <property type="component" value="Chromosome 5"/>
</dbReference>
<gene>
    <name evidence="1" type="ORF">RchiOBHm_Chr5g0067761</name>
</gene>
<sequence>MRRSVDLTPFAVVPFFCCFAPSQSLILIQVCAFSYFLVDFDIEREVTVLHGYN</sequence>
<proteinExistence type="predicted"/>
<keyword evidence="2" id="KW-1185">Reference proteome</keyword>
<protein>
    <submittedName>
        <fullName evidence="1">Uncharacterized protein</fullName>
    </submittedName>
</protein>
<dbReference type="Gramene" id="PRQ34344">
    <property type="protein sequence ID" value="PRQ34344"/>
    <property type="gene ID" value="RchiOBHm_Chr5g0067761"/>
</dbReference>
<evidence type="ECO:0000313" key="1">
    <source>
        <dbReference type="EMBL" id="PRQ34344.1"/>
    </source>
</evidence>
<name>A0A2P6QJJ6_ROSCH</name>
<organism evidence="1 2">
    <name type="scientific">Rosa chinensis</name>
    <name type="common">China rose</name>
    <dbReference type="NCBI Taxonomy" id="74649"/>
    <lineage>
        <taxon>Eukaryota</taxon>
        <taxon>Viridiplantae</taxon>
        <taxon>Streptophyta</taxon>
        <taxon>Embryophyta</taxon>
        <taxon>Tracheophyta</taxon>
        <taxon>Spermatophyta</taxon>
        <taxon>Magnoliopsida</taxon>
        <taxon>eudicotyledons</taxon>
        <taxon>Gunneridae</taxon>
        <taxon>Pentapetalae</taxon>
        <taxon>rosids</taxon>
        <taxon>fabids</taxon>
        <taxon>Rosales</taxon>
        <taxon>Rosaceae</taxon>
        <taxon>Rosoideae</taxon>
        <taxon>Rosoideae incertae sedis</taxon>
        <taxon>Rosa</taxon>
    </lineage>
</organism>
<evidence type="ECO:0000313" key="2">
    <source>
        <dbReference type="Proteomes" id="UP000238479"/>
    </source>
</evidence>
<dbReference type="EMBL" id="PDCK01000043">
    <property type="protein sequence ID" value="PRQ34344.1"/>
    <property type="molecule type" value="Genomic_DNA"/>
</dbReference>